<dbReference type="PANTHER" id="PTHR47901:SF8">
    <property type="entry name" value="CASPASE-3"/>
    <property type="match status" value="1"/>
</dbReference>
<dbReference type="InterPro" id="IPR015917">
    <property type="entry name" value="Pept_C14A"/>
</dbReference>
<dbReference type="Gene3D" id="3.30.70.1470">
    <property type="entry name" value="Caspase-like"/>
    <property type="match status" value="1"/>
</dbReference>
<dbReference type="PANTHER" id="PTHR47901">
    <property type="entry name" value="CASPASE RECRUITMENT DOMAIN-CONTAINING PROTEIN 18"/>
    <property type="match status" value="1"/>
</dbReference>
<keyword evidence="3" id="KW-0053">Apoptosis</keyword>
<feature type="region of interest" description="Disordered" evidence="6">
    <location>
        <begin position="1"/>
        <end position="29"/>
    </location>
</feature>
<keyword evidence="4" id="KW-0378">Hydrolase</keyword>
<dbReference type="PROSITE" id="PS01122">
    <property type="entry name" value="CASPASE_CYS"/>
    <property type="match status" value="1"/>
</dbReference>
<evidence type="ECO:0000256" key="3">
    <source>
        <dbReference type="ARBA" id="ARBA00022703"/>
    </source>
</evidence>
<dbReference type="InterPro" id="IPR033139">
    <property type="entry name" value="Caspase_cys_AS"/>
</dbReference>
<protein>
    <submittedName>
        <fullName evidence="9">Caspase 3</fullName>
    </submittedName>
</protein>
<dbReference type="InterPro" id="IPR011600">
    <property type="entry name" value="Pept_C14_caspase"/>
</dbReference>
<accession>A0A6B9Q4S4</accession>
<evidence type="ECO:0000259" key="8">
    <source>
        <dbReference type="PROSITE" id="PS50208"/>
    </source>
</evidence>
<dbReference type="SMR" id="A0A6B9Q4S4"/>
<dbReference type="InterPro" id="IPR001309">
    <property type="entry name" value="Pept_C14_p20"/>
</dbReference>
<dbReference type="InterPro" id="IPR002398">
    <property type="entry name" value="Pept_C14"/>
</dbReference>
<dbReference type="GO" id="GO:0006508">
    <property type="term" value="P:proteolysis"/>
    <property type="evidence" value="ECO:0007669"/>
    <property type="project" value="UniProtKB-KW"/>
</dbReference>
<dbReference type="GO" id="GO:0004197">
    <property type="term" value="F:cysteine-type endopeptidase activity"/>
    <property type="evidence" value="ECO:0007669"/>
    <property type="project" value="InterPro"/>
</dbReference>
<proteinExistence type="evidence at transcript level"/>
<sequence>MSSRLDANLVPDSNSESSGERHVPNESELMSSQRLETYVSLAEAERQRVQSVFGNVTVDTEDCRLGRGDDAAEFVVVDGERPGLALLLGFEHFSFEERRPGVVKDLTNMYELFHTHLGFEVQTKKDLTVAECMEWFKTVTSDTALLQRVSCVVMVISSHGSEDEVAKGEISRPELRRQEVKYYQHRIATTDGSIRTGEIISMFDDMNCRALKGKPKIFFIQACRGRTNESQNVLDFVDRGVQISVESEPSSTLHPSTQFSRSSYNNPVMQCGLDETDSVPDAKAIRAKDIRSGHKIFVESSERLRASMEEEIVLAPPPCIHNSVIVMASPPGKVAWSEVQDGGWLIMGLYKVLMQYVDNRHKIRLIPAITRINHLIALTMQTVTNDPSLNFMKCMPVMSHTLERDIVFVPRNIQ</sequence>
<dbReference type="Pfam" id="PF00656">
    <property type="entry name" value="Peptidase_C14"/>
    <property type="match status" value="1"/>
</dbReference>
<dbReference type="PROSITE" id="PS50207">
    <property type="entry name" value="CASPASE_P10"/>
    <property type="match status" value="1"/>
</dbReference>
<dbReference type="GO" id="GO:0006915">
    <property type="term" value="P:apoptotic process"/>
    <property type="evidence" value="ECO:0007669"/>
    <property type="project" value="UniProtKB-KW"/>
</dbReference>
<feature type="domain" description="Caspase family p10" evidence="7">
    <location>
        <begin position="324"/>
        <end position="410"/>
    </location>
</feature>
<evidence type="ECO:0000256" key="6">
    <source>
        <dbReference type="SAM" id="MobiDB-lite"/>
    </source>
</evidence>
<feature type="compositionally biased region" description="Polar residues" evidence="6">
    <location>
        <begin position="1"/>
        <end position="17"/>
    </location>
</feature>
<feature type="domain" description="Caspase family p20" evidence="8">
    <location>
        <begin position="81"/>
        <end position="227"/>
    </location>
</feature>
<dbReference type="AlphaFoldDB" id="A0A6B9Q4S4"/>
<comment type="similarity">
    <text evidence="1 5">Belongs to the peptidase C14A family.</text>
</comment>
<evidence type="ECO:0000259" key="7">
    <source>
        <dbReference type="PROSITE" id="PS50207"/>
    </source>
</evidence>
<evidence type="ECO:0000256" key="1">
    <source>
        <dbReference type="ARBA" id="ARBA00010134"/>
    </source>
</evidence>
<name>A0A6B9Q4S4_MAGHO</name>
<dbReference type="SMART" id="SM00115">
    <property type="entry name" value="CASc"/>
    <property type="match status" value="1"/>
</dbReference>
<dbReference type="EMBL" id="MN561263">
    <property type="protein sequence ID" value="QHE23272.1"/>
    <property type="molecule type" value="mRNA"/>
</dbReference>
<organism evidence="9">
    <name type="scientific">Magallana hongkongensis</name>
    <name type="common">Hong Kong oyster</name>
    <name type="synonym">Crassostrea hongkongensis</name>
    <dbReference type="NCBI Taxonomy" id="2653900"/>
    <lineage>
        <taxon>Eukaryota</taxon>
        <taxon>Metazoa</taxon>
        <taxon>Spiralia</taxon>
        <taxon>Lophotrochozoa</taxon>
        <taxon>Mollusca</taxon>
        <taxon>Bivalvia</taxon>
        <taxon>Autobranchia</taxon>
        <taxon>Pteriomorphia</taxon>
        <taxon>Ostreida</taxon>
        <taxon>Ostreoidea</taxon>
        <taxon>Ostreidae</taxon>
        <taxon>Magallana</taxon>
    </lineage>
</organism>
<dbReference type="PROSITE" id="PS50208">
    <property type="entry name" value="CASPASE_P20"/>
    <property type="match status" value="1"/>
</dbReference>
<dbReference type="InterPro" id="IPR002138">
    <property type="entry name" value="Pept_C14_p10"/>
</dbReference>
<dbReference type="Gene3D" id="3.40.50.1460">
    <property type="match status" value="1"/>
</dbReference>
<reference evidence="9" key="1">
    <citation type="journal article" date="2020" name="Fish Shellfish Immunol.">
        <title>Characterization and functional analysis of a caspase 3 gene: Evidence that ChCas 3 participates in the regulation of apoptosis in Crassostrea hongkongensis.</title>
        <authorList>
            <person name="Qin Y."/>
            <person name="Zhang Y."/>
            <person name="Li X."/>
            <person name="Noor Z."/>
            <person name="Li J."/>
            <person name="Zhou Z."/>
            <person name="Xu D."/>
            <person name="Zhao Z."/>
            <person name="Xiang Z."/>
            <person name="Yu Z."/>
        </authorList>
    </citation>
    <scope>NUCLEOTIDE SEQUENCE</scope>
</reference>
<evidence type="ECO:0000256" key="5">
    <source>
        <dbReference type="RuleBase" id="RU003971"/>
    </source>
</evidence>
<evidence type="ECO:0000256" key="2">
    <source>
        <dbReference type="ARBA" id="ARBA00022670"/>
    </source>
</evidence>
<dbReference type="PRINTS" id="PR00376">
    <property type="entry name" value="IL1BCENZYME"/>
</dbReference>
<dbReference type="InterPro" id="IPR029030">
    <property type="entry name" value="Caspase-like_dom_sf"/>
</dbReference>
<evidence type="ECO:0000256" key="4">
    <source>
        <dbReference type="ARBA" id="ARBA00022801"/>
    </source>
</evidence>
<keyword evidence="2" id="KW-0645">Protease</keyword>
<evidence type="ECO:0000313" key="9">
    <source>
        <dbReference type="EMBL" id="QHE23272.1"/>
    </source>
</evidence>
<dbReference type="SUPFAM" id="SSF52129">
    <property type="entry name" value="Caspase-like"/>
    <property type="match status" value="1"/>
</dbReference>